<dbReference type="EMBL" id="JBBNFP010000002">
    <property type="protein sequence ID" value="MEQ2485612.1"/>
    <property type="molecule type" value="Genomic_DNA"/>
</dbReference>
<organism evidence="1 2">
    <name type="scientific">Hallella faecis</name>
    <dbReference type="NCBI Taxonomy" id="2841596"/>
    <lineage>
        <taxon>Bacteria</taxon>
        <taxon>Pseudomonadati</taxon>
        <taxon>Bacteroidota</taxon>
        <taxon>Bacteroidia</taxon>
        <taxon>Bacteroidales</taxon>
        <taxon>Prevotellaceae</taxon>
        <taxon>Hallella</taxon>
    </lineage>
</organism>
<evidence type="ECO:0000313" key="2">
    <source>
        <dbReference type="Proteomes" id="UP001487296"/>
    </source>
</evidence>
<sequence length="156" mass="17953">MTRQNIEEILKMRYSVYKAGANAGCWADIDQSGASDMMAYIFPKSGDIAYYNLVLELMRKEHNMFTGGVYSLFKMPVQVEKEIIEYLKKGEFDFSNVVDDCCAYLESMDTIVTDHCFTSVNIGDFNANEIDIILRLCASHYRYAFQNKVNSYPYFA</sequence>
<keyword evidence="2" id="KW-1185">Reference proteome</keyword>
<dbReference type="Pfam" id="PF26412">
    <property type="entry name" value="BrxE"/>
    <property type="match status" value="1"/>
</dbReference>
<accession>A0ABV1FMJ0</accession>
<reference evidence="1 2" key="1">
    <citation type="submission" date="2024-04" db="EMBL/GenBank/DDBJ databases">
        <title>Human intestinal bacterial collection.</title>
        <authorList>
            <person name="Pauvert C."/>
            <person name="Hitch T.C.A."/>
            <person name="Clavel T."/>
        </authorList>
    </citation>
    <scope>NUCLEOTIDE SEQUENCE [LARGE SCALE GENOMIC DNA]</scope>
    <source>
        <strain evidence="1 2">CLA-AA-H145</strain>
    </source>
</reference>
<name>A0ABV1FMJ0_9BACT</name>
<proteinExistence type="predicted"/>
<gene>
    <name evidence="1" type="ORF">AAAT34_00920</name>
</gene>
<evidence type="ECO:0000313" key="1">
    <source>
        <dbReference type="EMBL" id="MEQ2485612.1"/>
    </source>
</evidence>
<comment type="caution">
    <text evidence="1">The sequence shown here is derived from an EMBL/GenBank/DDBJ whole genome shotgun (WGS) entry which is preliminary data.</text>
</comment>
<protein>
    <submittedName>
        <fullName evidence="1">BrxE family protein</fullName>
    </submittedName>
</protein>
<dbReference type="NCBIfam" id="NF033447">
    <property type="entry name" value="BrxE_fam"/>
    <property type="match status" value="1"/>
</dbReference>
<dbReference type="InterPro" id="IPR058690">
    <property type="entry name" value="BrxE"/>
</dbReference>
<dbReference type="Proteomes" id="UP001487296">
    <property type="component" value="Unassembled WGS sequence"/>
</dbReference>
<dbReference type="RefSeq" id="WP_044064722.1">
    <property type="nucleotide sequence ID" value="NZ_JAHKBE010000001.1"/>
</dbReference>